<dbReference type="Gene3D" id="3.90.550.10">
    <property type="entry name" value="Spore Coat Polysaccharide Biosynthesis Protein SpsA, Chain A"/>
    <property type="match status" value="1"/>
</dbReference>
<dbReference type="InterPro" id="IPR029063">
    <property type="entry name" value="SAM-dependent_MTases_sf"/>
</dbReference>
<protein>
    <submittedName>
        <fullName evidence="4">Glycosyltransferase</fullName>
    </submittedName>
</protein>
<feature type="domain" description="Glycosyltransferase 2-like" evidence="2">
    <location>
        <begin position="707"/>
        <end position="854"/>
    </location>
</feature>
<dbReference type="Proteomes" id="UP000291822">
    <property type="component" value="Unassembled WGS sequence"/>
</dbReference>
<dbReference type="SUPFAM" id="SSF53756">
    <property type="entry name" value="UDP-Glycosyltransferase/glycogen phosphorylase"/>
    <property type="match status" value="1"/>
</dbReference>
<sequence>MEFTGERFIPTEAGEIRHEHLHRYAWCRELARGKQVLDIACGEGYGSAMLATVAGSVTGVDIAQEAVDHATNAYRGASNLSFRQGDAARIPLEDNSVDLVVSFETIEHHDRHEEMISEIRRVLRPDGVLVISSPNRPVYSDKAGHHNEFHVKELDLAELDALLRSVFPRVRYYGQRLAVGSAVAPMALEDTEQAMEAFTDTGTDVVERSVRLIDPVYYVAIAAGEQVDLPRLQPSVFFSEAEDLYNHHHDIAKWAQRIDKELSEVRTKYGNLVQEHEKTAKWALGLDGDLQKLRGFHTGVLKHEQELSGLLDEDERLLADLRDKHDKMTSRLAVLLDEGKQQGISGVSSVADDLSPVLSGVETMVRSALSRLGELNQLSSRHMDDTRELAEKLVHLERELSEAHIHARKITVERDQWERQVQTGKHDLESWQLRFNSLSEAHESANHLVATQTSDIAELQARCGEYEREFRSALAQISDLSVKLLERDERLNLAHNEIQATLRNVAELEQGRKDVELWAKEVERKLDRLGVNLLGETYLQESVETNTSLMARHDSLMSEIGEFRLENLILRERLNAVEARADSQRASIDKLELYENHARERINALMEESRHLRALNDQLIASRSWKMTRPLRLMGRVFRGDWSGAVDSVKHIPLARSPALAPVRKLVRKHLLKTTAPAPRLDAPSDESPRDIVAQLAFPVFTDPKVSIIIPAYGRLDFTAACLRSILQHKPSCEFEVLVVEDVSGDEEIHLLADVPGLRYEVNPENLGFIRSCNRASTLARGEYIYFLNNDTRVTEGWLDAMLEVFERFDDCGMVGSRLVYPDGRLQEAGGIIWNDASGWNFGRLADPEESRFNYVHEVDYCSGASLLIKSTLFDRLGRFDEHYVPAYCEDSDLAFKVRQAGLKLYYTPFSTVVHYEGISHGTDETSGIKAYQVENQKKFFARWKAVLESEQYPNAQNVFRARERSRHKPVVLVVDHYVPQPDRDAGSRTMMQFIRQLCALGCSVKFWPENLWRDPHYTPRLQEMGVEVIYGHEWVGGFERYLQEANGNIDRVLLSRPHISVQFIDAIRKHAPNARVVYYGHDLHFARAQQRFELSGNQEYLDEANRFKSMELALWQKSDMVLYPSPDEITEVGKLAPAVKARAIQAYCYEAFGSGNRPPEQRSDILFVAGFGHPPNEDAAVWLAESIFPKVQARVPDARLYLVGSNPTPRVEALAHGRVVVTGFVEDDVLRDFYSKSRVAVVPLRFGAGIKSKVVEALQQGVPLVTTSVGAQGLPGVERVARVVDDEDAMADALVELLTSGDAWRLMSAGGSRYAEAHFSSGSMRKALAEVFRLETAA</sequence>
<accession>A0A4R0YXP1</accession>
<dbReference type="InterPro" id="IPR013216">
    <property type="entry name" value="Methyltransf_11"/>
</dbReference>
<evidence type="ECO:0000313" key="5">
    <source>
        <dbReference type="Proteomes" id="UP000291822"/>
    </source>
</evidence>
<feature type="domain" description="Methyltransferase type 11" evidence="3">
    <location>
        <begin position="37"/>
        <end position="131"/>
    </location>
</feature>
<dbReference type="SUPFAM" id="SSF53448">
    <property type="entry name" value="Nucleotide-diphospho-sugar transferases"/>
    <property type="match status" value="1"/>
</dbReference>
<feature type="coiled-coil region" evidence="1">
    <location>
        <begin position="449"/>
        <end position="511"/>
    </location>
</feature>
<evidence type="ECO:0000256" key="1">
    <source>
        <dbReference type="SAM" id="Coils"/>
    </source>
</evidence>
<name>A0A4R0YXP1_9GAMM</name>
<evidence type="ECO:0000259" key="2">
    <source>
        <dbReference type="Pfam" id="PF00535"/>
    </source>
</evidence>
<evidence type="ECO:0000313" key="4">
    <source>
        <dbReference type="EMBL" id="TCI12054.1"/>
    </source>
</evidence>
<dbReference type="PANTHER" id="PTHR43179:SF7">
    <property type="entry name" value="RHAMNOSYLTRANSFERASE WBBL"/>
    <property type="match status" value="1"/>
</dbReference>
<organism evidence="4 5">
    <name type="scientific">Dyella soli</name>
    <dbReference type="NCBI Taxonomy" id="522319"/>
    <lineage>
        <taxon>Bacteria</taxon>
        <taxon>Pseudomonadati</taxon>
        <taxon>Pseudomonadota</taxon>
        <taxon>Gammaproteobacteria</taxon>
        <taxon>Lysobacterales</taxon>
        <taxon>Rhodanobacteraceae</taxon>
        <taxon>Dyella</taxon>
    </lineage>
</organism>
<feature type="coiled-coil region" evidence="1">
    <location>
        <begin position="304"/>
        <end position="338"/>
    </location>
</feature>
<reference evidence="4 5" key="1">
    <citation type="submission" date="2019-02" db="EMBL/GenBank/DDBJ databases">
        <title>Dyella amyloliquefaciens sp. nov., isolated from forest soil.</title>
        <authorList>
            <person name="Gao Z.-H."/>
            <person name="Qiu L.-H."/>
        </authorList>
    </citation>
    <scope>NUCLEOTIDE SEQUENCE [LARGE SCALE GENOMIC DNA]</scope>
    <source>
        <strain evidence="4 5">KACC 12747</strain>
    </source>
</reference>
<dbReference type="Pfam" id="PF08241">
    <property type="entry name" value="Methyltransf_11"/>
    <property type="match status" value="1"/>
</dbReference>
<keyword evidence="5" id="KW-1185">Reference proteome</keyword>
<dbReference type="GO" id="GO:0008757">
    <property type="term" value="F:S-adenosylmethionine-dependent methyltransferase activity"/>
    <property type="evidence" value="ECO:0007669"/>
    <property type="project" value="InterPro"/>
</dbReference>
<dbReference type="CDD" id="cd03801">
    <property type="entry name" value="GT4_PimA-like"/>
    <property type="match status" value="1"/>
</dbReference>
<dbReference type="PANTHER" id="PTHR43179">
    <property type="entry name" value="RHAMNOSYLTRANSFERASE WBBL"/>
    <property type="match status" value="1"/>
</dbReference>
<dbReference type="Pfam" id="PF00535">
    <property type="entry name" value="Glycos_transf_2"/>
    <property type="match status" value="1"/>
</dbReference>
<dbReference type="SUPFAM" id="SSF53335">
    <property type="entry name" value="S-adenosyl-L-methionine-dependent methyltransferases"/>
    <property type="match status" value="1"/>
</dbReference>
<dbReference type="InterPro" id="IPR001173">
    <property type="entry name" value="Glyco_trans_2-like"/>
</dbReference>
<dbReference type="Pfam" id="PF13692">
    <property type="entry name" value="Glyco_trans_1_4"/>
    <property type="match status" value="1"/>
</dbReference>
<dbReference type="CDD" id="cd04186">
    <property type="entry name" value="GT_2_like_c"/>
    <property type="match status" value="1"/>
</dbReference>
<dbReference type="InterPro" id="IPR029044">
    <property type="entry name" value="Nucleotide-diphossugar_trans"/>
</dbReference>
<dbReference type="EMBL" id="SJTG01000001">
    <property type="protein sequence ID" value="TCI12054.1"/>
    <property type="molecule type" value="Genomic_DNA"/>
</dbReference>
<comment type="caution">
    <text evidence="4">The sequence shown here is derived from an EMBL/GenBank/DDBJ whole genome shotgun (WGS) entry which is preliminary data.</text>
</comment>
<dbReference type="CDD" id="cd02440">
    <property type="entry name" value="AdoMet_MTases"/>
    <property type="match status" value="1"/>
</dbReference>
<keyword evidence="4" id="KW-0808">Transferase</keyword>
<dbReference type="Gene3D" id="3.40.50.150">
    <property type="entry name" value="Vaccinia Virus protein VP39"/>
    <property type="match status" value="1"/>
</dbReference>
<proteinExistence type="predicted"/>
<evidence type="ECO:0000259" key="3">
    <source>
        <dbReference type="Pfam" id="PF08241"/>
    </source>
</evidence>
<keyword evidence="1" id="KW-0175">Coiled coil</keyword>
<dbReference type="Gene3D" id="3.40.50.2000">
    <property type="entry name" value="Glycogen Phosphorylase B"/>
    <property type="match status" value="1"/>
</dbReference>
<gene>
    <name evidence="4" type="ORF">EZM97_01435</name>
</gene>